<dbReference type="SUPFAM" id="SSF55729">
    <property type="entry name" value="Acyl-CoA N-acyltransferases (Nat)"/>
    <property type="match status" value="1"/>
</dbReference>
<name>A0ABQ1YFX1_9BACL</name>
<feature type="domain" description="N-acetyltransferase" evidence="2">
    <location>
        <begin position="6"/>
        <end position="207"/>
    </location>
</feature>
<protein>
    <submittedName>
        <fullName evidence="3">N-acetyltransferase</fullName>
    </submittedName>
</protein>
<dbReference type="RefSeq" id="WP_188538748.1">
    <property type="nucleotide sequence ID" value="NZ_BMFT01000001.1"/>
</dbReference>
<dbReference type="PANTHER" id="PTHR13947">
    <property type="entry name" value="GNAT FAMILY N-ACETYLTRANSFERASE"/>
    <property type="match status" value="1"/>
</dbReference>
<reference evidence="4" key="1">
    <citation type="journal article" date="2019" name="Int. J. Syst. Evol. Microbiol.">
        <title>The Global Catalogue of Microorganisms (GCM) 10K type strain sequencing project: providing services to taxonomists for standard genome sequencing and annotation.</title>
        <authorList>
            <consortium name="The Broad Institute Genomics Platform"/>
            <consortium name="The Broad Institute Genome Sequencing Center for Infectious Disease"/>
            <person name="Wu L."/>
            <person name="Ma J."/>
        </authorList>
    </citation>
    <scope>NUCLEOTIDE SEQUENCE [LARGE SCALE GENOMIC DNA]</scope>
    <source>
        <strain evidence="4">CGMCC 1.12769</strain>
    </source>
</reference>
<dbReference type="Gene3D" id="3.40.630.30">
    <property type="match status" value="1"/>
</dbReference>
<sequence>MSMRDISIVPYHKEDYDSICRLLVESFQGKFHSLVTLDDEDMIELLSKTWLNGYEGASENQMVVKENGEMIGTIFLKWRDQDPTPRTTTTNLSYTTLYKQFGFFNVCKFLLGMGMLQYQPKQKECYIEHIAIHSKYRNQGIGKLVLAWAKDFYQHSKFEQLTLFVSAKNPAAIHLYEHAGFRIEATKYNAVRHFFFQEPYWHYMTWRDETSEKTY</sequence>
<organism evidence="3 4">
    <name type="scientific">Paenibacillus segetis</name>
    <dbReference type="NCBI Taxonomy" id="1325360"/>
    <lineage>
        <taxon>Bacteria</taxon>
        <taxon>Bacillati</taxon>
        <taxon>Bacillota</taxon>
        <taxon>Bacilli</taxon>
        <taxon>Bacillales</taxon>
        <taxon>Paenibacillaceae</taxon>
        <taxon>Paenibacillus</taxon>
    </lineage>
</organism>
<evidence type="ECO:0000259" key="2">
    <source>
        <dbReference type="PROSITE" id="PS51186"/>
    </source>
</evidence>
<dbReference type="Proteomes" id="UP000659344">
    <property type="component" value="Unassembled WGS sequence"/>
</dbReference>
<proteinExistence type="predicted"/>
<evidence type="ECO:0000313" key="3">
    <source>
        <dbReference type="EMBL" id="GGH23578.1"/>
    </source>
</evidence>
<dbReference type="PROSITE" id="PS51186">
    <property type="entry name" value="GNAT"/>
    <property type="match status" value="1"/>
</dbReference>
<keyword evidence="1" id="KW-0808">Transferase</keyword>
<dbReference type="InterPro" id="IPR050769">
    <property type="entry name" value="NAT_camello-type"/>
</dbReference>
<dbReference type="Pfam" id="PF00583">
    <property type="entry name" value="Acetyltransf_1"/>
    <property type="match status" value="1"/>
</dbReference>
<comment type="caution">
    <text evidence="3">The sequence shown here is derived from an EMBL/GenBank/DDBJ whole genome shotgun (WGS) entry which is preliminary data.</text>
</comment>
<dbReference type="InterPro" id="IPR000182">
    <property type="entry name" value="GNAT_dom"/>
</dbReference>
<dbReference type="PANTHER" id="PTHR13947:SF37">
    <property type="entry name" value="LD18367P"/>
    <property type="match status" value="1"/>
</dbReference>
<keyword evidence="4" id="KW-1185">Reference proteome</keyword>
<accession>A0ABQ1YFX1</accession>
<evidence type="ECO:0000313" key="4">
    <source>
        <dbReference type="Proteomes" id="UP000659344"/>
    </source>
</evidence>
<evidence type="ECO:0000256" key="1">
    <source>
        <dbReference type="ARBA" id="ARBA00022679"/>
    </source>
</evidence>
<gene>
    <name evidence="3" type="ORF">GCM10008013_22790</name>
</gene>
<dbReference type="EMBL" id="BMFT01000001">
    <property type="protein sequence ID" value="GGH23578.1"/>
    <property type="molecule type" value="Genomic_DNA"/>
</dbReference>
<dbReference type="InterPro" id="IPR016181">
    <property type="entry name" value="Acyl_CoA_acyltransferase"/>
</dbReference>
<dbReference type="CDD" id="cd04301">
    <property type="entry name" value="NAT_SF"/>
    <property type="match status" value="1"/>
</dbReference>